<feature type="signal peptide" evidence="1">
    <location>
        <begin position="1"/>
        <end position="16"/>
    </location>
</feature>
<dbReference type="GO" id="GO:0030431">
    <property type="term" value="P:sleep"/>
    <property type="evidence" value="ECO:0007669"/>
    <property type="project" value="EnsemblMetazoa"/>
</dbReference>
<sequence>MRLFILLSCLLAWVLAAPYIDQEDALRVLNAYLEQFGPGAEKVYYVAEDDHGFRSMKRGLGPRPLRFG</sequence>
<name>A0A6A5GCH7_CAERE</name>
<reference evidence="2 3" key="1">
    <citation type="submission" date="2019-12" db="EMBL/GenBank/DDBJ databases">
        <title>Chromosome-level assembly of the Caenorhabditis remanei genome.</title>
        <authorList>
            <person name="Teterina A.A."/>
            <person name="Willis J.H."/>
            <person name="Phillips P.C."/>
        </authorList>
    </citation>
    <scope>NUCLEOTIDE SEQUENCE [LARGE SCALE GENOMIC DNA]</scope>
    <source>
        <strain evidence="2 3">PX506</strain>
        <tissue evidence="2">Whole organism</tissue>
    </source>
</reference>
<dbReference type="EMBL" id="WUAV01000005">
    <property type="protein sequence ID" value="KAF1752828.1"/>
    <property type="molecule type" value="Genomic_DNA"/>
</dbReference>
<dbReference type="GO" id="GO:0007218">
    <property type="term" value="P:neuropeptide signaling pathway"/>
    <property type="evidence" value="ECO:0007669"/>
    <property type="project" value="EnsemblMetazoa"/>
</dbReference>
<comment type="caution">
    <text evidence="2">The sequence shown here is derived from an EMBL/GenBank/DDBJ whole genome shotgun (WGS) entry which is preliminary data.</text>
</comment>
<dbReference type="RefSeq" id="XP_053581912.1">
    <property type="nucleotide sequence ID" value="XM_053732999.1"/>
</dbReference>
<dbReference type="Proteomes" id="UP000483820">
    <property type="component" value="Chromosome V"/>
</dbReference>
<evidence type="ECO:0000256" key="1">
    <source>
        <dbReference type="SAM" id="SignalP"/>
    </source>
</evidence>
<dbReference type="GO" id="GO:0007631">
    <property type="term" value="P:feeding behavior"/>
    <property type="evidence" value="ECO:0007669"/>
    <property type="project" value="EnsemblMetazoa"/>
</dbReference>
<dbReference type="AlphaFoldDB" id="A0A6A5GCH7"/>
<dbReference type="GeneID" id="9838991"/>
<dbReference type="CTD" id="9838991"/>
<proteinExistence type="predicted"/>
<dbReference type="GO" id="GO:0031841">
    <property type="term" value="F:neuropeptide Y receptor binding"/>
    <property type="evidence" value="ECO:0007669"/>
    <property type="project" value="EnsemblMetazoa"/>
</dbReference>
<evidence type="ECO:0000313" key="2">
    <source>
        <dbReference type="EMBL" id="KAF1752828.1"/>
    </source>
</evidence>
<gene>
    <name evidence="2" type="ORF">GCK72_019383</name>
</gene>
<evidence type="ECO:0000313" key="3">
    <source>
        <dbReference type="Proteomes" id="UP000483820"/>
    </source>
</evidence>
<accession>A0A6A5GCH7</accession>
<keyword evidence="1" id="KW-0732">Signal</keyword>
<organism evidence="2 3">
    <name type="scientific">Caenorhabditis remanei</name>
    <name type="common">Caenorhabditis vulgaris</name>
    <dbReference type="NCBI Taxonomy" id="31234"/>
    <lineage>
        <taxon>Eukaryota</taxon>
        <taxon>Metazoa</taxon>
        <taxon>Ecdysozoa</taxon>
        <taxon>Nematoda</taxon>
        <taxon>Chromadorea</taxon>
        <taxon>Rhabditida</taxon>
        <taxon>Rhabditina</taxon>
        <taxon>Rhabditomorpha</taxon>
        <taxon>Rhabditoidea</taxon>
        <taxon>Rhabditidae</taxon>
        <taxon>Peloderinae</taxon>
        <taxon>Caenorhabditis</taxon>
    </lineage>
</organism>
<feature type="chain" id="PRO_5025612336" evidence="1">
    <location>
        <begin position="17"/>
        <end position="68"/>
    </location>
</feature>
<dbReference type="KEGG" id="crq:GCK72_019383"/>
<protein>
    <submittedName>
        <fullName evidence="2">Uncharacterized protein</fullName>
    </submittedName>
</protein>